<evidence type="ECO:0000313" key="8">
    <source>
        <dbReference type="EMBL" id="EFJ24422.1"/>
    </source>
</evidence>
<dbReference type="AlphaFoldDB" id="D8RSZ0"/>
<gene>
    <name evidence="8" type="ORF">SELMODRAFT_26658</name>
</gene>
<dbReference type="GO" id="GO:0005886">
    <property type="term" value="C:plasma membrane"/>
    <property type="evidence" value="ECO:0000318"/>
    <property type="project" value="GO_Central"/>
</dbReference>
<evidence type="ECO:0000256" key="1">
    <source>
        <dbReference type="ARBA" id="ARBA00004211"/>
    </source>
</evidence>
<dbReference type="InterPro" id="IPR016763">
    <property type="entry name" value="VAP"/>
</dbReference>
<keyword evidence="4" id="KW-1133">Transmembrane helix</keyword>
<dbReference type="InterPro" id="IPR013783">
    <property type="entry name" value="Ig-like_fold"/>
</dbReference>
<keyword evidence="9" id="KW-1185">Reference proteome</keyword>
<keyword evidence="5" id="KW-0472">Membrane</keyword>
<evidence type="ECO:0000256" key="4">
    <source>
        <dbReference type="ARBA" id="ARBA00022989"/>
    </source>
</evidence>
<dbReference type="HOGENOM" id="CLU_036554_3_1_1"/>
<organism evidence="9">
    <name type="scientific">Selaginella moellendorffii</name>
    <name type="common">Spikemoss</name>
    <dbReference type="NCBI Taxonomy" id="88036"/>
    <lineage>
        <taxon>Eukaryota</taxon>
        <taxon>Viridiplantae</taxon>
        <taxon>Streptophyta</taxon>
        <taxon>Embryophyta</taxon>
        <taxon>Tracheophyta</taxon>
        <taxon>Lycopodiopsida</taxon>
        <taxon>Selaginellales</taxon>
        <taxon>Selaginellaceae</taxon>
        <taxon>Selaginella</taxon>
    </lineage>
</organism>
<dbReference type="EMBL" id="GL377589">
    <property type="protein sequence ID" value="EFJ24422.1"/>
    <property type="molecule type" value="Genomic_DNA"/>
</dbReference>
<keyword evidence="3" id="KW-0812">Transmembrane</keyword>
<dbReference type="PANTHER" id="PTHR10809:SF6">
    <property type="entry name" value="AT11025P-RELATED"/>
    <property type="match status" value="1"/>
</dbReference>
<name>D8RSZ0_SELML</name>
<proteinExistence type="inferred from homology"/>
<dbReference type="GO" id="GO:0043495">
    <property type="term" value="F:protein-membrane adaptor activity"/>
    <property type="evidence" value="ECO:0000318"/>
    <property type="project" value="GO_Central"/>
</dbReference>
<dbReference type="eggNOG" id="KOG0439">
    <property type="taxonomic scope" value="Eukaryota"/>
</dbReference>
<dbReference type="GO" id="GO:0090158">
    <property type="term" value="P:endoplasmic reticulum membrane organization"/>
    <property type="evidence" value="ECO:0000318"/>
    <property type="project" value="GO_Central"/>
</dbReference>
<dbReference type="Gene3D" id="2.60.40.10">
    <property type="entry name" value="Immunoglobulins"/>
    <property type="match status" value="1"/>
</dbReference>
<feature type="non-terminal residue" evidence="8">
    <location>
        <position position="1"/>
    </location>
</feature>
<evidence type="ECO:0000256" key="2">
    <source>
        <dbReference type="ARBA" id="ARBA00008932"/>
    </source>
</evidence>
<dbReference type="Proteomes" id="UP000001514">
    <property type="component" value="Unassembled WGS sequence"/>
</dbReference>
<dbReference type="OrthoDB" id="264603at2759"/>
<feature type="domain" description="MSP" evidence="7">
    <location>
        <begin position="1"/>
        <end position="113"/>
    </location>
</feature>
<dbReference type="GO" id="GO:0061817">
    <property type="term" value="P:endoplasmic reticulum-plasma membrane tethering"/>
    <property type="evidence" value="ECO:0000318"/>
    <property type="project" value="GO_Central"/>
</dbReference>
<dbReference type="PROSITE" id="PS50202">
    <property type="entry name" value="MSP"/>
    <property type="match status" value="1"/>
</dbReference>
<dbReference type="PANTHER" id="PTHR10809">
    <property type="entry name" value="VESICLE-ASSOCIATED MEMBRANE PROTEIN-ASSOCIATED PROTEIN"/>
    <property type="match status" value="1"/>
</dbReference>
<comment type="subcellular location">
    <subcellularLocation>
        <location evidence="1">Membrane</location>
        <topology evidence="1">Single-pass type IV membrane protein</topology>
    </subcellularLocation>
</comment>
<dbReference type="InParanoid" id="D8RSZ0"/>
<feature type="region of interest" description="Disordered" evidence="6">
    <location>
        <begin position="117"/>
        <end position="136"/>
    </location>
</feature>
<reference evidence="8 9" key="1">
    <citation type="journal article" date="2011" name="Science">
        <title>The Selaginella genome identifies genetic changes associated with the evolution of vascular plants.</title>
        <authorList>
            <person name="Banks J.A."/>
            <person name="Nishiyama T."/>
            <person name="Hasebe M."/>
            <person name="Bowman J.L."/>
            <person name="Gribskov M."/>
            <person name="dePamphilis C."/>
            <person name="Albert V.A."/>
            <person name="Aono N."/>
            <person name="Aoyama T."/>
            <person name="Ambrose B.A."/>
            <person name="Ashton N.W."/>
            <person name="Axtell M.J."/>
            <person name="Barker E."/>
            <person name="Barker M.S."/>
            <person name="Bennetzen J.L."/>
            <person name="Bonawitz N.D."/>
            <person name="Chapple C."/>
            <person name="Cheng C."/>
            <person name="Correa L.G."/>
            <person name="Dacre M."/>
            <person name="DeBarry J."/>
            <person name="Dreyer I."/>
            <person name="Elias M."/>
            <person name="Engstrom E.M."/>
            <person name="Estelle M."/>
            <person name="Feng L."/>
            <person name="Finet C."/>
            <person name="Floyd S.K."/>
            <person name="Frommer W.B."/>
            <person name="Fujita T."/>
            <person name="Gramzow L."/>
            <person name="Gutensohn M."/>
            <person name="Harholt J."/>
            <person name="Hattori M."/>
            <person name="Heyl A."/>
            <person name="Hirai T."/>
            <person name="Hiwatashi Y."/>
            <person name="Ishikawa M."/>
            <person name="Iwata M."/>
            <person name="Karol K.G."/>
            <person name="Koehler B."/>
            <person name="Kolukisaoglu U."/>
            <person name="Kubo M."/>
            <person name="Kurata T."/>
            <person name="Lalonde S."/>
            <person name="Li K."/>
            <person name="Li Y."/>
            <person name="Litt A."/>
            <person name="Lyons E."/>
            <person name="Manning G."/>
            <person name="Maruyama T."/>
            <person name="Michael T.P."/>
            <person name="Mikami K."/>
            <person name="Miyazaki S."/>
            <person name="Morinaga S."/>
            <person name="Murata T."/>
            <person name="Mueller-Roeber B."/>
            <person name="Nelson D.R."/>
            <person name="Obara M."/>
            <person name="Oguri Y."/>
            <person name="Olmstead R.G."/>
            <person name="Onodera N."/>
            <person name="Petersen B.L."/>
            <person name="Pils B."/>
            <person name="Prigge M."/>
            <person name="Rensing S.A."/>
            <person name="Riano-Pachon D.M."/>
            <person name="Roberts A.W."/>
            <person name="Sato Y."/>
            <person name="Scheller H.V."/>
            <person name="Schulz B."/>
            <person name="Schulz C."/>
            <person name="Shakirov E.V."/>
            <person name="Shibagaki N."/>
            <person name="Shinohara N."/>
            <person name="Shippen D.E."/>
            <person name="Soerensen I."/>
            <person name="Sotooka R."/>
            <person name="Sugimoto N."/>
            <person name="Sugita M."/>
            <person name="Sumikawa N."/>
            <person name="Tanurdzic M."/>
            <person name="Theissen G."/>
            <person name="Ulvskov P."/>
            <person name="Wakazuki S."/>
            <person name="Weng J.K."/>
            <person name="Willats W.W."/>
            <person name="Wipf D."/>
            <person name="Wolf P.G."/>
            <person name="Yang L."/>
            <person name="Zimmer A.D."/>
            <person name="Zhu Q."/>
            <person name="Mitros T."/>
            <person name="Hellsten U."/>
            <person name="Loque D."/>
            <person name="Otillar R."/>
            <person name="Salamov A."/>
            <person name="Schmutz J."/>
            <person name="Shapiro H."/>
            <person name="Lindquist E."/>
            <person name="Lucas S."/>
            <person name="Rokhsar D."/>
            <person name="Grigoriev I.V."/>
        </authorList>
    </citation>
    <scope>NUCLEOTIDE SEQUENCE [LARGE SCALE GENOMIC DNA]</scope>
</reference>
<dbReference type="InterPro" id="IPR008962">
    <property type="entry name" value="PapD-like_sf"/>
</dbReference>
<dbReference type="KEGG" id="smo:SELMODRAFT_26658"/>
<comment type="similarity">
    <text evidence="2">Belongs to the VAMP-associated protein (VAP) (TC 9.B.17) family.</text>
</comment>
<dbReference type="OMA" id="TRHCENA"/>
<dbReference type="SUPFAM" id="SSF49354">
    <property type="entry name" value="PapD-like"/>
    <property type="match status" value="1"/>
</dbReference>
<dbReference type="FunFam" id="2.60.40.10:FF:000813">
    <property type="entry name" value="Vesicle-associated protein 1-1"/>
    <property type="match status" value="1"/>
</dbReference>
<dbReference type="InterPro" id="IPR000535">
    <property type="entry name" value="MSP_dom"/>
</dbReference>
<accession>D8RSZ0</accession>
<sequence>LLLSVELKKQLSCSIRLNNVGDEFVAFKVKTTAPKRYCVRPNAGVIQPRGTCDVAFTMQAQREAPADFQCKDKFMILSVVATEQTTVDDIQSKMFTKEDSQGICDIKLKVVYLPGDSAPSPAASKEPLAGKQAQQD</sequence>
<evidence type="ECO:0000256" key="3">
    <source>
        <dbReference type="ARBA" id="ARBA00022692"/>
    </source>
</evidence>
<feature type="non-terminal residue" evidence="8">
    <location>
        <position position="136"/>
    </location>
</feature>
<evidence type="ECO:0000256" key="6">
    <source>
        <dbReference type="SAM" id="MobiDB-lite"/>
    </source>
</evidence>
<protein>
    <recommendedName>
        <fullName evidence="7">MSP domain-containing protein</fullName>
    </recommendedName>
</protein>
<dbReference type="STRING" id="88036.D8RSZ0"/>
<evidence type="ECO:0000313" key="9">
    <source>
        <dbReference type="Proteomes" id="UP000001514"/>
    </source>
</evidence>
<evidence type="ECO:0000256" key="5">
    <source>
        <dbReference type="ARBA" id="ARBA00023136"/>
    </source>
</evidence>
<dbReference type="Gramene" id="EFJ24422">
    <property type="protein sequence ID" value="EFJ24422"/>
    <property type="gene ID" value="SELMODRAFT_26658"/>
</dbReference>
<evidence type="ECO:0000259" key="7">
    <source>
        <dbReference type="PROSITE" id="PS50202"/>
    </source>
</evidence>
<dbReference type="GO" id="GO:0005789">
    <property type="term" value="C:endoplasmic reticulum membrane"/>
    <property type="evidence" value="ECO:0000318"/>
    <property type="project" value="GO_Central"/>
</dbReference>
<dbReference type="Pfam" id="PF00635">
    <property type="entry name" value="Motile_Sperm"/>
    <property type="match status" value="1"/>
</dbReference>